<reference evidence="8 9" key="1">
    <citation type="submission" date="2023-07" db="EMBL/GenBank/DDBJ databases">
        <title>Genomic Encyclopedia of Type Strains, Phase IV (KMG-IV): sequencing the most valuable type-strain genomes for metagenomic binning, comparative biology and taxonomic classification.</title>
        <authorList>
            <person name="Goeker M."/>
        </authorList>
    </citation>
    <scope>NUCLEOTIDE SEQUENCE [LARGE SCALE GENOMIC DNA]</scope>
    <source>
        <strain evidence="8 9">DSM 16980</strain>
    </source>
</reference>
<dbReference type="Proteomes" id="UP001239167">
    <property type="component" value="Unassembled WGS sequence"/>
</dbReference>
<feature type="domain" description="Response regulatory" evidence="7">
    <location>
        <begin position="5"/>
        <end position="123"/>
    </location>
</feature>
<dbReference type="InterPro" id="IPR011006">
    <property type="entry name" value="CheY-like_superfamily"/>
</dbReference>
<dbReference type="CDD" id="cd06170">
    <property type="entry name" value="LuxR_C_like"/>
    <property type="match status" value="1"/>
</dbReference>
<evidence type="ECO:0000259" key="7">
    <source>
        <dbReference type="PROSITE" id="PS50110"/>
    </source>
</evidence>
<keyword evidence="2" id="KW-0805">Transcription regulation</keyword>
<dbReference type="SMART" id="SM00421">
    <property type="entry name" value="HTH_LUXR"/>
    <property type="match status" value="1"/>
</dbReference>
<accession>A0ABT9YAB0</accession>
<dbReference type="EMBL" id="JAUSUE010000021">
    <property type="protein sequence ID" value="MDQ0204752.1"/>
    <property type="molecule type" value="Genomic_DNA"/>
</dbReference>
<dbReference type="Pfam" id="PF00072">
    <property type="entry name" value="Response_reg"/>
    <property type="match status" value="1"/>
</dbReference>
<dbReference type="InterPro" id="IPR058245">
    <property type="entry name" value="NreC/VraR/RcsB-like_REC"/>
</dbReference>
<dbReference type="InterPro" id="IPR039420">
    <property type="entry name" value="WalR-like"/>
</dbReference>
<gene>
    <name evidence="8" type="ORF">J2S01_002485</name>
</gene>
<dbReference type="SUPFAM" id="SSF52172">
    <property type="entry name" value="CheY-like"/>
    <property type="match status" value="1"/>
</dbReference>
<dbReference type="PRINTS" id="PR00038">
    <property type="entry name" value="HTHLUXR"/>
</dbReference>
<evidence type="ECO:0000256" key="5">
    <source>
        <dbReference type="PROSITE-ProRule" id="PRU00169"/>
    </source>
</evidence>
<dbReference type="PROSITE" id="PS50110">
    <property type="entry name" value="RESPONSE_REGULATORY"/>
    <property type="match status" value="1"/>
</dbReference>
<evidence type="ECO:0000256" key="2">
    <source>
        <dbReference type="ARBA" id="ARBA00023015"/>
    </source>
</evidence>
<evidence type="ECO:0000256" key="3">
    <source>
        <dbReference type="ARBA" id="ARBA00023125"/>
    </source>
</evidence>
<protein>
    <submittedName>
        <fullName evidence="8">DNA-binding NarL/FixJ family response regulator</fullName>
    </submittedName>
</protein>
<dbReference type="PROSITE" id="PS50043">
    <property type="entry name" value="HTH_LUXR_2"/>
    <property type="match status" value="1"/>
</dbReference>
<dbReference type="SUPFAM" id="SSF46894">
    <property type="entry name" value="C-terminal effector domain of the bipartite response regulators"/>
    <property type="match status" value="1"/>
</dbReference>
<dbReference type="InterPro" id="IPR001789">
    <property type="entry name" value="Sig_transdc_resp-reg_receiver"/>
</dbReference>
<keyword evidence="9" id="KW-1185">Reference proteome</keyword>
<evidence type="ECO:0000313" key="9">
    <source>
        <dbReference type="Proteomes" id="UP001239167"/>
    </source>
</evidence>
<organism evidence="8 9">
    <name type="scientific">Pectinatus haikarae</name>
    <dbReference type="NCBI Taxonomy" id="349096"/>
    <lineage>
        <taxon>Bacteria</taxon>
        <taxon>Bacillati</taxon>
        <taxon>Bacillota</taxon>
        <taxon>Negativicutes</taxon>
        <taxon>Selenomonadales</taxon>
        <taxon>Selenomonadaceae</taxon>
        <taxon>Pectinatus</taxon>
    </lineage>
</organism>
<keyword evidence="1 5" id="KW-0597">Phosphoprotein</keyword>
<evidence type="ECO:0000313" key="8">
    <source>
        <dbReference type="EMBL" id="MDQ0204752.1"/>
    </source>
</evidence>
<dbReference type="SMART" id="SM00448">
    <property type="entry name" value="REC"/>
    <property type="match status" value="1"/>
</dbReference>
<name>A0ABT9YAB0_9FIRM</name>
<comment type="caution">
    <text evidence="8">The sequence shown here is derived from an EMBL/GenBank/DDBJ whole genome shotgun (WGS) entry which is preliminary data.</text>
</comment>
<sequence length="218" mass="24834">MNKIKIILADDHAILRAGLKLLLEAEEDIEIVGEACDGKDLMQKLLLIKADLIILDLSMPKINGIDILKWLKAEKNYEHIHILVLTMHTEEEYIREALAAGADGYVEKSAFDTELLTALHTVMSGNVYLSNKNAISILNTMIKKDNDDPYSLLSKRELEVLRYLARGYSLAEIGEQLHLSLKTIDTYKTRIFTKLDINKKSELVDYALRYNLFDLPDQ</sequence>
<dbReference type="InterPro" id="IPR000792">
    <property type="entry name" value="Tscrpt_reg_LuxR_C"/>
</dbReference>
<feature type="modified residue" description="4-aspartylphosphate" evidence="5">
    <location>
        <position position="56"/>
    </location>
</feature>
<dbReference type="CDD" id="cd17535">
    <property type="entry name" value="REC_NarL-like"/>
    <property type="match status" value="1"/>
</dbReference>
<dbReference type="InterPro" id="IPR016032">
    <property type="entry name" value="Sig_transdc_resp-reg_C-effctor"/>
</dbReference>
<dbReference type="Pfam" id="PF00196">
    <property type="entry name" value="GerE"/>
    <property type="match status" value="1"/>
</dbReference>
<dbReference type="RefSeq" id="WP_307225083.1">
    <property type="nucleotide sequence ID" value="NZ_CP116940.1"/>
</dbReference>
<feature type="domain" description="HTH luxR-type" evidence="6">
    <location>
        <begin position="146"/>
        <end position="211"/>
    </location>
</feature>
<dbReference type="PANTHER" id="PTHR43214">
    <property type="entry name" value="TWO-COMPONENT RESPONSE REGULATOR"/>
    <property type="match status" value="1"/>
</dbReference>
<evidence type="ECO:0000256" key="1">
    <source>
        <dbReference type="ARBA" id="ARBA00022553"/>
    </source>
</evidence>
<evidence type="ECO:0000256" key="4">
    <source>
        <dbReference type="ARBA" id="ARBA00023163"/>
    </source>
</evidence>
<dbReference type="GO" id="GO:0003677">
    <property type="term" value="F:DNA binding"/>
    <property type="evidence" value="ECO:0007669"/>
    <property type="project" value="UniProtKB-KW"/>
</dbReference>
<dbReference type="PANTHER" id="PTHR43214:SF43">
    <property type="entry name" value="TWO-COMPONENT RESPONSE REGULATOR"/>
    <property type="match status" value="1"/>
</dbReference>
<proteinExistence type="predicted"/>
<evidence type="ECO:0000259" key="6">
    <source>
        <dbReference type="PROSITE" id="PS50043"/>
    </source>
</evidence>
<keyword evidence="4" id="KW-0804">Transcription</keyword>
<dbReference type="Gene3D" id="3.40.50.2300">
    <property type="match status" value="1"/>
</dbReference>
<keyword evidence="3 8" id="KW-0238">DNA-binding</keyword>